<dbReference type="PROSITE" id="PS51387">
    <property type="entry name" value="FAD_PCMH"/>
    <property type="match status" value="1"/>
</dbReference>
<accession>A0A382V5L6</accession>
<evidence type="ECO:0000259" key="2">
    <source>
        <dbReference type="PROSITE" id="PS51387"/>
    </source>
</evidence>
<dbReference type="GO" id="GO:0071949">
    <property type="term" value="F:FAD binding"/>
    <property type="evidence" value="ECO:0007669"/>
    <property type="project" value="InterPro"/>
</dbReference>
<dbReference type="Pfam" id="PF01565">
    <property type="entry name" value="FAD_binding_4"/>
    <property type="match status" value="1"/>
</dbReference>
<dbReference type="GO" id="GO:0008720">
    <property type="term" value="F:D-lactate dehydrogenase (NAD+) activity"/>
    <property type="evidence" value="ECO:0007669"/>
    <property type="project" value="TreeGrafter"/>
</dbReference>
<name>A0A382V5L6_9ZZZZ</name>
<comment type="similarity">
    <text evidence="1">Belongs to the FAD-binding oxidoreductase/transferase type 4 family.</text>
</comment>
<dbReference type="InterPro" id="IPR016169">
    <property type="entry name" value="FAD-bd_PCMH_sub2"/>
</dbReference>
<dbReference type="GO" id="GO:0004458">
    <property type="term" value="F:D-lactate dehydrogenase (cytochrome) activity"/>
    <property type="evidence" value="ECO:0007669"/>
    <property type="project" value="TreeGrafter"/>
</dbReference>
<dbReference type="EMBL" id="UINC01149071">
    <property type="protein sequence ID" value="SVD41315.1"/>
    <property type="molecule type" value="Genomic_DNA"/>
</dbReference>
<dbReference type="PANTHER" id="PTHR11748:SF111">
    <property type="entry name" value="D-LACTATE DEHYDROGENASE, MITOCHONDRIAL-RELATED"/>
    <property type="match status" value="1"/>
</dbReference>
<protein>
    <recommendedName>
        <fullName evidence="2">FAD-binding PCMH-type domain-containing protein</fullName>
    </recommendedName>
</protein>
<proteinExistence type="inferred from homology"/>
<dbReference type="GO" id="GO:1903457">
    <property type="term" value="P:lactate catabolic process"/>
    <property type="evidence" value="ECO:0007669"/>
    <property type="project" value="TreeGrafter"/>
</dbReference>
<dbReference type="InterPro" id="IPR006094">
    <property type="entry name" value="Oxid_FAD_bind_N"/>
</dbReference>
<dbReference type="SUPFAM" id="SSF56176">
    <property type="entry name" value="FAD-binding/transporter-associated domain-like"/>
    <property type="match status" value="1"/>
</dbReference>
<feature type="domain" description="FAD-binding PCMH-type" evidence="2">
    <location>
        <begin position="35"/>
        <end position="132"/>
    </location>
</feature>
<evidence type="ECO:0000313" key="3">
    <source>
        <dbReference type="EMBL" id="SVD41315.1"/>
    </source>
</evidence>
<dbReference type="PANTHER" id="PTHR11748">
    <property type="entry name" value="D-LACTATE DEHYDROGENASE"/>
    <property type="match status" value="1"/>
</dbReference>
<feature type="non-terminal residue" evidence="3">
    <location>
        <position position="132"/>
    </location>
</feature>
<dbReference type="AlphaFoldDB" id="A0A382V5L6"/>
<sequence length="132" mass="14738">MKIDIFLKKIQNLLGKRFSISDSTRANYAGGEDIFDPVLPLGIAFPETTQEISNILKLCNTYSIPVIPFGTGTSLEGHVLGNQNGITVSLEKLNKIIIVNSEDFDCRVEAYVTRKQLNEYIKDQGIFFPIDP</sequence>
<evidence type="ECO:0000256" key="1">
    <source>
        <dbReference type="ARBA" id="ARBA00008000"/>
    </source>
</evidence>
<dbReference type="InterPro" id="IPR036318">
    <property type="entry name" value="FAD-bd_PCMH-like_sf"/>
</dbReference>
<reference evidence="3" key="1">
    <citation type="submission" date="2018-05" db="EMBL/GenBank/DDBJ databases">
        <authorList>
            <person name="Lanie J.A."/>
            <person name="Ng W.-L."/>
            <person name="Kazmierczak K.M."/>
            <person name="Andrzejewski T.M."/>
            <person name="Davidsen T.M."/>
            <person name="Wayne K.J."/>
            <person name="Tettelin H."/>
            <person name="Glass J.I."/>
            <person name="Rusch D."/>
            <person name="Podicherti R."/>
            <person name="Tsui H.-C.T."/>
            <person name="Winkler M.E."/>
        </authorList>
    </citation>
    <scope>NUCLEOTIDE SEQUENCE</scope>
</reference>
<dbReference type="Gene3D" id="3.30.465.10">
    <property type="match status" value="1"/>
</dbReference>
<gene>
    <name evidence="3" type="ORF">METZ01_LOCUS394169</name>
</gene>
<dbReference type="InterPro" id="IPR016166">
    <property type="entry name" value="FAD-bd_PCMH"/>
</dbReference>
<organism evidence="3">
    <name type="scientific">marine metagenome</name>
    <dbReference type="NCBI Taxonomy" id="408172"/>
    <lineage>
        <taxon>unclassified sequences</taxon>
        <taxon>metagenomes</taxon>
        <taxon>ecological metagenomes</taxon>
    </lineage>
</organism>